<feature type="transmembrane region" description="Helical" evidence="1">
    <location>
        <begin position="59"/>
        <end position="82"/>
    </location>
</feature>
<sequence length="286" mass="30664">MKALAQWAMKGRWQATVAAAACLAIHVLFWLGAAIQALVLLRHGLSLGGRVVLWSLLPALAWAAIGDPTPVLVAVGTSALAIMLRHTVRLDRTLLLATLFGLIAYLILPLMLSEVLPEIEQRSQELVAEALQSDPELQTQMLPLVAPMISGGLAALHTLVIILCLLLGRYWQSSLFNPGGFGQEFRQLRLPLVFSLPALVVCLAAGELEPVLAGVTPVLSVPLVIAGLALFHGLAKQTQTSPGWLAMVYIALIIFGPYMYTLLIFVAALDSLLDIRSRLKDTAGSA</sequence>
<keyword evidence="3" id="KW-1185">Reference proteome</keyword>
<accession>A0ABS7ZWR6</accession>
<name>A0ABS7ZWR6_9GAMM</name>
<keyword evidence="1" id="KW-0472">Membrane</keyword>
<keyword evidence="1" id="KW-1133">Transmembrane helix</keyword>
<gene>
    <name evidence="2" type="ORF">I9W95_14705</name>
</gene>
<feature type="transmembrane region" description="Helical" evidence="1">
    <location>
        <begin position="188"/>
        <end position="206"/>
    </location>
</feature>
<feature type="transmembrane region" description="Helical" evidence="1">
    <location>
        <begin position="243"/>
        <end position="269"/>
    </location>
</feature>
<evidence type="ECO:0008006" key="4">
    <source>
        <dbReference type="Google" id="ProtNLM"/>
    </source>
</evidence>
<protein>
    <recommendedName>
        <fullName evidence="4">DUF2232 domain-containing protein</fullName>
    </recommendedName>
</protein>
<feature type="transmembrane region" description="Helical" evidence="1">
    <location>
        <begin position="144"/>
        <end position="167"/>
    </location>
</feature>
<feature type="transmembrane region" description="Helical" evidence="1">
    <location>
        <begin position="94"/>
        <end position="112"/>
    </location>
</feature>
<organism evidence="2 3">
    <name type="scientific">Thalassolituus marinus</name>
    <dbReference type="NCBI Taxonomy" id="671053"/>
    <lineage>
        <taxon>Bacteria</taxon>
        <taxon>Pseudomonadati</taxon>
        <taxon>Pseudomonadota</taxon>
        <taxon>Gammaproteobacteria</taxon>
        <taxon>Oceanospirillales</taxon>
        <taxon>Oceanospirillaceae</taxon>
        <taxon>Thalassolituus</taxon>
    </lineage>
</organism>
<dbReference type="EMBL" id="JAEDAH010000094">
    <property type="protein sequence ID" value="MCA6064861.1"/>
    <property type="molecule type" value="Genomic_DNA"/>
</dbReference>
<feature type="transmembrane region" description="Helical" evidence="1">
    <location>
        <begin position="12"/>
        <end position="39"/>
    </location>
</feature>
<keyword evidence="1" id="KW-0812">Transmembrane</keyword>
<evidence type="ECO:0000256" key="1">
    <source>
        <dbReference type="SAM" id="Phobius"/>
    </source>
</evidence>
<dbReference type="RefSeq" id="WP_225676240.1">
    <property type="nucleotide sequence ID" value="NZ_JAEDAH010000094.1"/>
</dbReference>
<feature type="transmembrane region" description="Helical" evidence="1">
    <location>
        <begin position="212"/>
        <end position="231"/>
    </location>
</feature>
<reference evidence="2 3" key="1">
    <citation type="submission" date="2020-12" db="EMBL/GenBank/DDBJ databases">
        <title>Novel Thalassolituus-related marine hydrocarbonoclastic bacteria mediated algae-derived hydrocarbons mineralization in twilight zone of the northern South China Sea.</title>
        <authorList>
            <person name="Dong C."/>
        </authorList>
    </citation>
    <scope>NUCLEOTIDE SEQUENCE [LARGE SCALE GENOMIC DNA]</scope>
    <source>
        <strain evidence="2 3">IMCC1826</strain>
    </source>
</reference>
<proteinExistence type="predicted"/>
<dbReference type="Proteomes" id="UP000714380">
    <property type="component" value="Unassembled WGS sequence"/>
</dbReference>
<comment type="caution">
    <text evidence="2">The sequence shown here is derived from an EMBL/GenBank/DDBJ whole genome shotgun (WGS) entry which is preliminary data.</text>
</comment>
<evidence type="ECO:0000313" key="3">
    <source>
        <dbReference type="Proteomes" id="UP000714380"/>
    </source>
</evidence>
<evidence type="ECO:0000313" key="2">
    <source>
        <dbReference type="EMBL" id="MCA6064861.1"/>
    </source>
</evidence>